<dbReference type="GO" id="GO:0034023">
    <property type="term" value="F:5-(carboxyamino)imidazole ribonucleotide mutase activity"/>
    <property type="evidence" value="ECO:0007669"/>
    <property type="project" value="UniProtKB-EC"/>
</dbReference>
<dbReference type="PATRIC" id="fig|1286635.3.peg.1344"/>
<dbReference type="AlphaFoldDB" id="S0FZW8"/>
<dbReference type="NCBIfam" id="NF033503">
    <property type="entry name" value="LarB"/>
    <property type="match status" value="1"/>
</dbReference>
<dbReference type="RefSeq" id="WP_006964940.1">
    <property type="nucleotide sequence ID" value="NZ_APJX01000002.1"/>
</dbReference>
<dbReference type="SUPFAM" id="SSF52255">
    <property type="entry name" value="N5-CAIR mutase (phosphoribosylaminoimidazole carboxylase, PurE)"/>
    <property type="match status" value="1"/>
</dbReference>
<keyword evidence="3" id="KW-1185">Reference proteome</keyword>
<dbReference type="GO" id="GO:0016787">
    <property type="term" value="F:hydrolase activity"/>
    <property type="evidence" value="ECO:0007669"/>
    <property type="project" value="InterPro"/>
</dbReference>
<keyword evidence="2" id="KW-0413">Isomerase</keyword>
<dbReference type="GO" id="GO:0006189">
    <property type="term" value="P:'de novo' IMP biosynthetic process"/>
    <property type="evidence" value="ECO:0007669"/>
    <property type="project" value="InterPro"/>
</dbReference>
<reference evidence="2 3" key="1">
    <citation type="journal article" date="2013" name="Genome Announc.">
        <title>Draft Genome Sequence of Desulfotignum phosphitoxidans DSM 13687 Strain FiPS-3.</title>
        <authorList>
            <person name="Poehlein A."/>
            <person name="Daniel R."/>
            <person name="Simeonova D.D."/>
        </authorList>
    </citation>
    <scope>NUCLEOTIDE SEQUENCE [LARGE SCALE GENOMIC DNA]</scope>
    <source>
        <strain evidence="2 3">DSM 13687</strain>
    </source>
</reference>
<dbReference type="PANTHER" id="PTHR43064">
    <property type="entry name" value="PHOSPHORIBOSYLAMINOIMIDAZOLE CARBOXYLASE-RELATED"/>
    <property type="match status" value="1"/>
</dbReference>
<evidence type="ECO:0000259" key="1">
    <source>
        <dbReference type="SMART" id="SM01001"/>
    </source>
</evidence>
<organism evidence="2 3">
    <name type="scientific">Desulfotignum phosphitoxidans DSM 13687</name>
    <dbReference type="NCBI Taxonomy" id="1286635"/>
    <lineage>
        <taxon>Bacteria</taxon>
        <taxon>Pseudomonadati</taxon>
        <taxon>Thermodesulfobacteriota</taxon>
        <taxon>Desulfobacteria</taxon>
        <taxon>Desulfobacterales</taxon>
        <taxon>Desulfobacteraceae</taxon>
        <taxon>Desulfotignum</taxon>
    </lineage>
</organism>
<dbReference type="SMART" id="SM01001">
    <property type="entry name" value="AIRC"/>
    <property type="match status" value="1"/>
</dbReference>
<dbReference type="EC" id="5.4.99.18" evidence="2"/>
<feature type="domain" description="PurE" evidence="1">
    <location>
        <begin position="120"/>
        <end position="251"/>
    </location>
</feature>
<comment type="caution">
    <text evidence="2">The sequence shown here is derived from an EMBL/GenBank/DDBJ whole genome shotgun (WGS) entry which is preliminary data.</text>
</comment>
<dbReference type="PANTHER" id="PTHR43064:SF1">
    <property type="entry name" value="SLL1489 PROTEIN"/>
    <property type="match status" value="1"/>
</dbReference>
<name>S0FZW8_9BACT</name>
<accession>S0FZW8</accession>
<proteinExistence type="predicted"/>
<evidence type="ECO:0000313" key="3">
    <source>
        <dbReference type="Proteomes" id="UP000014216"/>
    </source>
</evidence>
<dbReference type="Gene3D" id="3.40.50.1970">
    <property type="match status" value="1"/>
</dbReference>
<dbReference type="EMBL" id="APJX01000002">
    <property type="protein sequence ID" value="EMS80673.1"/>
    <property type="molecule type" value="Genomic_DNA"/>
</dbReference>
<dbReference type="Pfam" id="PF00731">
    <property type="entry name" value="AIRC"/>
    <property type="match status" value="1"/>
</dbReference>
<evidence type="ECO:0000313" key="2">
    <source>
        <dbReference type="EMBL" id="EMS80673.1"/>
    </source>
</evidence>
<protein>
    <submittedName>
        <fullName evidence="2">N5-carboxyaminoimidazole ribonucleotide mutase PurE</fullName>
        <ecNumber evidence="2">5.4.99.18</ecNumber>
    </submittedName>
</protein>
<dbReference type="InterPro" id="IPR039476">
    <property type="entry name" value="P2CMN_synthase_LarB"/>
</dbReference>
<sequence>MTPQDLTRLLSQVANGRTTVSDAEKQLSDLTFESLEYARIDHHRSLRKGFPEVIFGLGKTREQIAGILEKMVPKENVILVTRIDPTTADPLVAHFPDAAYFPDARLLRIQKTAPDITGTGNILVITAGTSDIPVAEEAALTARAMGNRVDTLFDVGVAGIHRLFAHKEMIRQAGVIIVAAGMEGALPSVVAGMVGAPVIAVPTSIGYGTSFGGMTALLGMLNSCASNIAVVNIDNGFGAGYMASSINHVGVDKDTAL</sequence>
<gene>
    <name evidence="2" type="primary">purE</name>
    <name evidence="2" type="ORF">Dpo_2c03690</name>
</gene>
<dbReference type="InterPro" id="IPR000031">
    <property type="entry name" value="PurE_dom"/>
</dbReference>
<dbReference type="Proteomes" id="UP000014216">
    <property type="component" value="Unassembled WGS sequence"/>
</dbReference>
<dbReference type="OrthoDB" id="9782511at2"/>